<gene>
    <name evidence="1" type="ORF">BkAM31D_03900</name>
</gene>
<dbReference type="STRING" id="199441.BkAM31D_03900"/>
<protein>
    <submittedName>
        <fullName evidence="1">DNA alkylation repair enzyme</fullName>
    </submittedName>
</protein>
<dbReference type="Pfam" id="PF08713">
    <property type="entry name" value="DNA_alkylation"/>
    <property type="match status" value="1"/>
</dbReference>
<evidence type="ECO:0000313" key="2">
    <source>
        <dbReference type="Proteomes" id="UP000193006"/>
    </source>
</evidence>
<reference evidence="1 2" key="1">
    <citation type="submission" date="2017-04" db="EMBL/GenBank/DDBJ databases">
        <title>Bacillus krulwichiae AM31D Genome sequencing and assembly.</title>
        <authorList>
            <person name="Krulwich T.A."/>
            <person name="Anastor L."/>
            <person name="Ehrlich R."/>
            <person name="Ehrlich G.D."/>
            <person name="Janto B."/>
        </authorList>
    </citation>
    <scope>NUCLEOTIDE SEQUENCE [LARGE SCALE GENOMIC DNA]</scope>
    <source>
        <strain evidence="1 2">AM31D</strain>
    </source>
</reference>
<dbReference type="RefSeq" id="WP_066156172.1">
    <property type="nucleotide sequence ID" value="NZ_CP020814.1"/>
</dbReference>
<dbReference type="PANTHER" id="PTHR34070:SF1">
    <property type="entry name" value="DNA ALKYLATION REPAIR PROTEIN"/>
    <property type="match status" value="1"/>
</dbReference>
<dbReference type="PANTHER" id="PTHR34070">
    <property type="entry name" value="ARMADILLO-TYPE FOLD"/>
    <property type="match status" value="1"/>
</dbReference>
<dbReference type="InterPro" id="IPR016024">
    <property type="entry name" value="ARM-type_fold"/>
</dbReference>
<name>A0A1X9M8X0_9BACI</name>
<keyword evidence="2" id="KW-1185">Reference proteome</keyword>
<dbReference type="Gene3D" id="1.25.40.290">
    <property type="entry name" value="ARM repeat domains"/>
    <property type="match status" value="1"/>
</dbReference>
<dbReference type="AlphaFoldDB" id="A0A1X9M8X0"/>
<sequence length="219" mass="26207">MQVQDLTIQFREIENKEKATVMSAYMKNQFQFLGIQTPERRRISAQLFKKWEVGKKPIDWKFIFDLWEQSEREYQYVGVDYLRKSKNYLFADDLTQIKEIITVKSWWDTVDLIASGVVGYIVRTFPEQAKVMDGWIKDDNMWVKRTAILHQLSFKEYTDEERLFYYCEKHANDTEFFIAKAIGWALRQHGKTNPQSVIEFVERTAIQNLSKREALKHLK</sequence>
<proteinExistence type="predicted"/>
<evidence type="ECO:0000313" key="1">
    <source>
        <dbReference type="EMBL" id="ARK29060.1"/>
    </source>
</evidence>
<dbReference type="InterPro" id="IPR014825">
    <property type="entry name" value="DNA_alkylation"/>
</dbReference>
<dbReference type="Proteomes" id="UP000193006">
    <property type="component" value="Chromosome"/>
</dbReference>
<dbReference type="Gene3D" id="1.20.1660.10">
    <property type="entry name" value="Hypothetical protein (EF3068)"/>
    <property type="match status" value="1"/>
</dbReference>
<organism evidence="1 2">
    <name type="scientific">Halalkalibacter krulwichiae</name>
    <dbReference type="NCBI Taxonomy" id="199441"/>
    <lineage>
        <taxon>Bacteria</taxon>
        <taxon>Bacillati</taxon>
        <taxon>Bacillota</taxon>
        <taxon>Bacilli</taxon>
        <taxon>Bacillales</taxon>
        <taxon>Bacillaceae</taxon>
        <taxon>Halalkalibacter</taxon>
    </lineage>
</organism>
<dbReference type="EMBL" id="CP020814">
    <property type="protein sequence ID" value="ARK29060.1"/>
    <property type="molecule type" value="Genomic_DNA"/>
</dbReference>
<dbReference type="CDD" id="cd07064">
    <property type="entry name" value="AlkD_like_1"/>
    <property type="match status" value="1"/>
</dbReference>
<dbReference type="KEGG" id="bkw:BkAM31D_03900"/>
<dbReference type="SUPFAM" id="SSF48371">
    <property type="entry name" value="ARM repeat"/>
    <property type="match status" value="1"/>
</dbReference>
<accession>A0A1X9M8X0</accession>